<proteinExistence type="predicted"/>
<keyword evidence="4" id="KW-1185">Reference proteome</keyword>
<keyword evidence="2" id="KW-0732">Signal</keyword>
<dbReference type="EMBL" id="NWUX01000037">
    <property type="protein sequence ID" value="PCF93555.1"/>
    <property type="molecule type" value="Genomic_DNA"/>
</dbReference>
<protein>
    <submittedName>
        <fullName evidence="3">Uncharacterized protein</fullName>
    </submittedName>
</protein>
<reference evidence="4" key="1">
    <citation type="submission" date="2017-09" db="EMBL/GenBank/DDBJ databases">
        <authorList>
            <person name="Cho G.-S."/>
            <person name="Oguntoyinbo F.A."/>
            <person name="Cnockaert M."/>
            <person name="Kabisch J."/>
            <person name="Neve H."/>
            <person name="Bockelmann W."/>
            <person name="Wenning M."/>
            <person name="Franz C.M."/>
            <person name="Vandamme P."/>
        </authorList>
    </citation>
    <scope>NUCLEOTIDE SEQUENCE [LARGE SCALE GENOMIC DNA]</scope>
    <source>
        <strain evidence="4">MBT G8648</strain>
    </source>
</reference>
<organism evidence="3 4">
    <name type="scientific">Vreelandella nigrificans</name>
    <dbReference type="NCBI Taxonomy" id="2042704"/>
    <lineage>
        <taxon>Bacteria</taxon>
        <taxon>Pseudomonadati</taxon>
        <taxon>Pseudomonadota</taxon>
        <taxon>Gammaproteobacteria</taxon>
        <taxon>Oceanospirillales</taxon>
        <taxon>Halomonadaceae</taxon>
        <taxon>Vreelandella</taxon>
    </lineage>
</organism>
<feature type="signal peptide" evidence="2">
    <location>
        <begin position="1"/>
        <end position="24"/>
    </location>
</feature>
<sequence>MRLTPWLLSMLLGSLLLTAGPAFAERAEPNEARHEALDDAALEEKYGIKAGALQRKEPVASDAGIPRNADSGGEDDAEGGTGGTGSADDAVENGEDEQSEQDSE</sequence>
<accession>A0A2A4HH85</accession>
<dbReference type="Proteomes" id="UP000218677">
    <property type="component" value="Unassembled WGS sequence"/>
</dbReference>
<comment type="caution">
    <text evidence="3">The sequence shown here is derived from an EMBL/GenBank/DDBJ whole genome shotgun (WGS) entry which is preliminary data.</text>
</comment>
<dbReference type="RefSeq" id="WP_096655326.1">
    <property type="nucleotide sequence ID" value="NZ_NWUX01000037.1"/>
</dbReference>
<feature type="region of interest" description="Disordered" evidence="1">
    <location>
        <begin position="49"/>
        <end position="104"/>
    </location>
</feature>
<evidence type="ECO:0000313" key="4">
    <source>
        <dbReference type="Proteomes" id="UP000218677"/>
    </source>
</evidence>
<feature type="compositionally biased region" description="Acidic residues" evidence="1">
    <location>
        <begin position="89"/>
        <end position="104"/>
    </location>
</feature>
<evidence type="ECO:0000313" key="3">
    <source>
        <dbReference type="EMBL" id="PCF93555.1"/>
    </source>
</evidence>
<evidence type="ECO:0000256" key="2">
    <source>
        <dbReference type="SAM" id="SignalP"/>
    </source>
</evidence>
<gene>
    <name evidence="3" type="ORF">CPA45_21845</name>
</gene>
<evidence type="ECO:0000256" key="1">
    <source>
        <dbReference type="SAM" id="MobiDB-lite"/>
    </source>
</evidence>
<name>A0A2A4HH85_9GAMM</name>
<feature type="chain" id="PRO_5012246503" evidence="2">
    <location>
        <begin position="25"/>
        <end position="104"/>
    </location>
</feature>
<dbReference type="AlphaFoldDB" id="A0A2A4HH85"/>
<dbReference type="OrthoDB" id="6174623at2"/>